<dbReference type="Gramene" id="Ma06_t16980.1">
    <property type="protein sequence ID" value="Ma06_p16980.1"/>
    <property type="gene ID" value="Ma06_g16980"/>
</dbReference>
<proteinExistence type="predicted"/>
<reference evidence="2" key="2">
    <citation type="submission" date="2021-05" db="UniProtKB">
        <authorList>
            <consortium name="EnsemblPlants"/>
        </authorList>
    </citation>
    <scope>IDENTIFICATION</scope>
    <source>
        <strain evidence="2">subsp. malaccensis</strain>
    </source>
</reference>
<dbReference type="Proteomes" id="UP000012960">
    <property type="component" value="Unplaced"/>
</dbReference>
<evidence type="ECO:0000313" key="3">
    <source>
        <dbReference type="Proteomes" id="UP000012960"/>
    </source>
</evidence>
<sequence>MDYMKFFVMKNFANLVIMSRIQYRMGDALSMTIFSTSSFNKLGVPPGAPPKRQPDYHRLDTLLSIDNQQAVQLQQQPLEELLHRLGYDSTPSYGTVNKLSQEGSASAYCAQSASTNTPISARYRSKPAALNRYGQTTQLIHPS</sequence>
<name>A0A804JH54_MUSAM</name>
<reference evidence="1" key="1">
    <citation type="submission" date="2021-03" db="EMBL/GenBank/DDBJ databases">
        <authorList>
            <consortium name="Genoscope - CEA"/>
            <person name="William W."/>
        </authorList>
    </citation>
    <scope>NUCLEOTIDE SEQUENCE</scope>
    <source>
        <strain evidence="1">Doubled-haploid Pahang</strain>
    </source>
</reference>
<dbReference type="InParanoid" id="A0A804JH54"/>
<evidence type="ECO:0000313" key="1">
    <source>
        <dbReference type="EMBL" id="CAG1846500.1"/>
    </source>
</evidence>
<gene>
    <name evidence="1" type="ORF">GSMUA_162950.1</name>
</gene>
<evidence type="ECO:0000313" key="2">
    <source>
        <dbReference type="EnsemblPlants" id="Ma06_p16980.1"/>
    </source>
</evidence>
<keyword evidence="3" id="KW-1185">Reference proteome</keyword>
<dbReference type="EnsemblPlants" id="Ma06_t16980.1">
    <property type="protein sequence ID" value="Ma06_p16980.1"/>
    <property type="gene ID" value="Ma06_g16980"/>
</dbReference>
<protein>
    <submittedName>
        <fullName evidence="1">(wild Malaysian banana) hypothetical protein</fullName>
    </submittedName>
</protein>
<dbReference type="AlphaFoldDB" id="A0A804JH54"/>
<accession>A0A804JH54</accession>
<dbReference type="EMBL" id="HG996471">
    <property type="protein sequence ID" value="CAG1846500.1"/>
    <property type="molecule type" value="Genomic_DNA"/>
</dbReference>
<organism evidence="2 3">
    <name type="scientific">Musa acuminata subsp. malaccensis</name>
    <name type="common">Wild banana</name>
    <name type="synonym">Musa malaccensis</name>
    <dbReference type="NCBI Taxonomy" id="214687"/>
    <lineage>
        <taxon>Eukaryota</taxon>
        <taxon>Viridiplantae</taxon>
        <taxon>Streptophyta</taxon>
        <taxon>Embryophyta</taxon>
        <taxon>Tracheophyta</taxon>
        <taxon>Spermatophyta</taxon>
        <taxon>Magnoliopsida</taxon>
        <taxon>Liliopsida</taxon>
        <taxon>Zingiberales</taxon>
        <taxon>Musaceae</taxon>
        <taxon>Musa</taxon>
    </lineage>
</organism>